<dbReference type="EMBL" id="JAFJZO010000034">
    <property type="protein sequence ID" value="KAG5493922.1"/>
    <property type="molecule type" value="Genomic_DNA"/>
</dbReference>
<feature type="region of interest" description="Disordered" evidence="1">
    <location>
        <begin position="244"/>
        <end position="290"/>
    </location>
</feature>
<evidence type="ECO:0000256" key="1">
    <source>
        <dbReference type="SAM" id="MobiDB-lite"/>
    </source>
</evidence>
<feature type="region of interest" description="Disordered" evidence="1">
    <location>
        <begin position="911"/>
        <end position="930"/>
    </location>
</feature>
<name>A0A836HWS8_9TRYP</name>
<reference evidence="3 4" key="1">
    <citation type="submission" date="2021-02" db="EMBL/GenBank/DDBJ databases">
        <title>Porcisia hertigi Genome sequencing and assembly.</title>
        <authorList>
            <person name="Almutairi H."/>
            <person name="Gatherer D."/>
        </authorList>
    </citation>
    <scope>NUCLEOTIDE SEQUENCE [LARGE SCALE GENOMIC DNA]</scope>
    <source>
        <strain evidence="3 4">C119</strain>
    </source>
</reference>
<accession>A0A836HWS8</accession>
<feature type="compositionally biased region" description="Basic and acidic residues" evidence="1">
    <location>
        <begin position="402"/>
        <end position="411"/>
    </location>
</feature>
<feature type="compositionally biased region" description="Low complexity" evidence="1">
    <location>
        <begin position="414"/>
        <end position="425"/>
    </location>
</feature>
<feature type="region of interest" description="Disordered" evidence="1">
    <location>
        <begin position="613"/>
        <end position="640"/>
    </location>
</feature>
<feature type="compositionally biased region" description="Low complexity" evidence="1">
    <location>
        <begin position="265"/>
        <end position="279"/>
    </location>
</feature>
<dbReference type="RefSeq" id="XP_067753957.1">
    <property type="nucleotide sequence ID" value="XM_067897800.1"/>
</dbReference>
<proteinExistence type="predicted"/>
<organism evidence="3 4">
    <name type="scientific">Porcisia hertigi</name>
    <dbReference type="NCBI Taxonomy" id="2761500"/>
    <lineage>
        <taxon>Eukaryota</taxon>
        <taxon>Discoba</taxon>
        <taxon>Euglenozoa</taxon>
        <taxon>Kinetoplastea</taxon>
        <taxon>Metakinetoplastina</taxon>
        <taxon>Trypanosomatida</taxon>
        <taxon>Trypanosomatidae</taxon>
        <taxon>Leishmaniinae</taxon>
        <taxon>Porcisia</taxon>
    </lineage>
</organism>
<dbReference type="KEGG" id="phet:94287877"/>
<comment type="caution">
    <text evidence="3">The sequence shown here is derived from an EMBL/GenBank/DDBJ whole genome shotgun (WGS) entry which is preliminary data.</text>
</comment>
<protein>
    <recommendedName>
        <fullName evidence="2">C2CD3 N-terminal C2 domain-containing protein</fullName>
    </recommendedName>
</protein>
<feature type="region of interest" description="Disordered" evidence="1">
    <location>
        <begin position="402"/>
        <end position="434"/>
    </location>
</feature>
<feature type="compositionally biased region" description="Polar residues" evidence="1">
    <location>
        <begin position="652"/>
        <end position="666"/>
    </location>
</feature>
<dbReference type="Pfam" id="PF25339">
    <property type="entry name" value="C2_C2CD3_N"/>
    <property type="match status" value="1"/>
</dbReference>
<evidence type="ECO:0000259" key="2">
    <source>
        <dbReference type="Pfam" id="PF25339"/>
    </source>
</evidence>
<feature type="compositionally biased region" description="Polar residues" evidence="1">
    <location>
        <begin position="674"/>
        <end position="685"/>
    </location>
</feature>
<sequence>MRVVYGTPLPPGLVAPTRGELRLRIDRLILDDEVINHNPLVQLFEAPNSARATSSADVDGAETHMTPPLRSPNRFVVPIDYCCVGPIFWGETRPSAQGQPATPQLKRSPVTMAYPIKMPSTQFGAYLERMTASPQQGLQIDVFVPASYSGRPPVTVGRCRIALDSLQPGHPVKGWFPVVHRRPRLSVEDAGPYKFTEVPIGKLKLTATLEYYPSTRHPCAEPTAAAKHKRHKGKDGARVRLPQAMTHRSHRHPECTGNDAADPPTETSSTSTATAAAESPVSFSDSPPFNVKVGRLRRRHKRHMDHLDTSLHQDKTALTEQLLQQGLRLRAQMEAASRGLGIDEVGGLVAGDRREGDGLLSFEDAGTGMLAKNTDENMNDESEVAYTSEDSDEEKFALQMQKDAEARDRRGVHQHQLQQSTLSSSAPPGAAGVRHHLVSTPDATAACEAAIEAPPSMSGIGLRGTRATVELCFSNFSFAQTVLTADLHAMRINVRLSSDITTLEPSSGPLSSFVHPVPVEQPFICLHFDVCSYFEDHSKLVVEAYKVMGELELENQNDVWNVQGPRHVAKEELLGLSIIGLYHQSRAIVFRDPLADTSNVFAHLELRVRHHGRNHSPAASTVIDAPHPSQQQQHQHQLPRNPLQRATNSLFQRTSSDVSPPSNDPATTEAVRPVNQNAACTSSQKPPDEVRSAGEAPVKEETSSFTPGTYPLRISQAPAAKSPSIAVNERRRLRIVVYSAAELPRVAVAKDHHHGPPMGVNVGKYPIVSARPRSMPEAGVNGAVSYVEPNSFVTVEDVYRVSETSWMRSETAAPVVLDSSPSSSNRECIRDWYVDEALGGFYDRSAVAQQSSNPEYNYEVVLQLPEIPVATAGCTTATPITHSLADVLDELVLNVWHSDLPFHASALSGSAVTNGADGKEEGRSRKTNVPQEEEHFWAHAAYMGTCRVDLRALRYLKTLDGYYRVVCERNAGSAIDPALAEAQPKTIGHVRLSVALQ</sequence>
<dbReference type="InterPro" id="IPR057537">
    <property type="entry name" value="C2_C2CD3_N"/>
</dbReference>
<feature type="domain" description="C2CD3 N-terminal C2" evidence="2">
    <location>
        <begin position="7"/>
        <end position="197"/>
    </location>
</feature>
<evidence type="ECO:0000313" key="4">
    <source>
        <dbReference type="Proteomes" id="UP000674318"/>
    </source>
</evidence>
<dbReference type="OrthoDB" id="242958at2759"/>
<evidence type="ECO:0000313" key="3">
    <source>
        <dbReference type="EMBL" id="KAG5493922.1"/>
    </source>
</evidence>
<dbReference type="GeneID" id="94287877"/>
<keyword evidence="4" id="KW-1185">Reference proteome</keyword>
<feature type="compositionally biased region" description="Basic and acidic residues" evidence="1">
    <location>
        <begin position="686"/>
        <end position="702"/>
    </location>
</feature>
<dbReference type="AlphaFoldDB" id="A0A836HWS8"/>
<dbReference type="Proteomes" id="UP000674318">
    <property type="component" value="Unassembled WGS sequence"/>
</dbReference>
<feature type="region of interest" description="Disordered" evidence="1">
    <location>
        <begin position="652"/>
        <end position="710"/>
    </location>
</feature>
<gene>
    <name evidence="3" type="ORF">JKF63_01754</name>
</gene>